<dbReference type="EMBL" id="JNGI01000032">
    <property type="protein sequence ID" value="KNC94168.1"/>
    <property type="molecule type" value="Genomic_DNA"/>
</dbReference>
<gene>
    <name evidence="5" type="ORF">GM31_16010</name>
</gene>
<evidence type="ECO:0000313" key="5">
    <source>
        <dbReference type="EMBL" id="KNC94168.1"/>
    </source>
</evidence>
<dbReference type="PANTHER" id="PTHR37829">
    <property type="entry name" value="PHAGE-LIKE ELEMENT PBSX PROTEIN XKDT"/>
    <property type="match status" value="1"/>
</dbReference>
<sequence>MPYQRPTLSELRSRNRQFITSELENTGELLRFSNLRIMADMDAGMSHLHYAFLDWIARQSNPFTAEDEWLAAWGALKNVYQKDATAATCPAVLFKKGNEGAVIPAGSLLNRNTGVQYSLDHAVTIGTDNTGTGSITAVLPEIGSTLTVADGNAPAGTTLVLDSAIDSVDSTAVAVEPISGGANMESQDAFRQRVLQAYQSIAEGGSDDDYRRWALEVPGVTRAWVDPRILGAGSVGLYFMCDGDDRTNHGFPVGTDGVATNEKYPYGKATGDQLRVADYIFPLRPSTTLVWVCSPLQNVIDFDIGGIPDAGADVVAAIEGAIDEVFFDDGEPGGKIFLSDLSLAIGAIDGTRGFVLNQPTGTFIQLDAGALPLRGHINFSGGSS</sequence>
<evidence type="ECO:0000259" key="2">
    <source>
        <dbReference type="Pfam" id="PF04865"/>
    </source>
</evidence>
<feature type="domain" description="Baseplate J-like central" evidence="3">
    <location>
        <begin position="202"/>
        <end position="294"/>
    </location>
</feature>
<protein>
    <submittedName>
        <fullName evidence="5">Uncharacterized protein</fullName>
    </submittedName>
</protein>
<dbReference type="Pfam" id="PF26079">
    <property type="entry name" value="Baseplate_J_C"/>
    <property type="match status" value="1"/>
</dbReference>
<proteinExistence type="inferred from homology"/>
<evidence type="ECO:0000256" key="1">
    <source>
        <dbReference type="ARBA" id="ARBA00038087"/>
    </source>
</evidence>
<dbReference type="PANTHER" id="PTHR37829:SF3">
    <property type="entry name" value="PROTEIN JAYE-RELATED"/>
    <property type="match status" value="1"/>
</dbReference>
<evidence type="ECO:0000313" key="6">
    <source>
        <dbReference type="Proteomes" id="UP000037393"/>
    </source>
</evidence>
<evidence type="ECO:0000259" key="4">
    <source>
        <dbReference type="Pfam" id="PF26079"/>
    </source>
</evidence>
<dbReference type="Pfam" id="PF04865">
    <property type="entry name" value="Baseplate_J"/>
    <property type="match status" value="1"/>
</dbReference>
<organism evidence="5 6">
    <name type="scientific">Trabulsiella odontotermitis</name>
    <dbReference type="NCBI Taxonomy" id="379893"/>
    <lineage>
        <taxon>Bacteria</taxon>
        <taxon>Pseudomonadati</taxon>
        <taxon>Pseudomonadota</taxon>
        <taxon>Gammaproteobacteria</taxon>
        <taxon>Enterobacterales</taxon>
        <taxon>Enterobacteriaceae</taxon>
        <taxon>Trabulsiella</taxon>
    </lineage>
</organism>
<dbReference type="PATRIC" id="fig|379893.4.peg.3255"/>
<dbReference type="Pfam" id="PF26078">
    <property type="entry name" value="Baseplate_J_M"/>
    <property type="match status" value="1"/>
</dbReference>
<dbReference type="OrthoDB" id="7565172at2"/>
<dbReference type="RefSeq" id="WP_049856611.1">
    <property type="nucleotide sequence ID" value="NZ_JNGI01000032.1"/>
</dbReference>
<evidence type="ECO:0000259" key="3">
    <source>
        <dbReference type="Pfam" id="PF26078"/>
    </source>
</evidence>
<reference evidence="5 6" key="1">
    <citation type="journal article" date="2015" name="Appl. Environ. Microbiol.">
        <title>The Enterobacterium Trabulsiella odontotermitis Presents Novel Adaptations Related to Its Association with Fungus-Growing Termites.</title>
        <authorList>
            <person name="Sapountzis P."/>
            <person name="Gruntjes T."/>
            <person name="Otani S."/>
            <person name="Estevez J."/>
            <person name="da Costa R.R."/>
            <person name="Plunkett G.3rd."/>
            <person name="Perna N.T."/>
            <person name="Poulsen M."/>
        </authorList>
    </citation>
    <scope>NUCLEOTIDE SEQUENCE [LARGE SCALE GENOMIC DNA]</scope>
    <source>
        <strain evidence="5 6">12</strain>
    </source>
</reference>
<dbReference type="AlphaFoldDB" id="A0A0L0H0C6"/>
<comment type="caution">
    <text evidence="5">The sequence shown here is derived from an EMBL/GenBank/DDBJ whole genome shotgun (WGS) entry which is preliminary data.</text>
</comment>
<dbReference type="Proteomes" id="UP000037393">
    <property type="component" value="Unassembled WGS sequence"/>
</dbReference>
<name>A0A0L0H0C6_9ENTR</name>
<feature type="domain" description="Baseplate J-like C-terminal" evidence="4">
    <location>
        <begin position="307"/>
        <end position="379"/>
    </location>
</feature>
<feature type="domain" description="Baseplate protein J-like barrel" evidence="2">
    <location>
        <begin position="92"/>
        <end position="181"/>
    </location>
</feature>
<dbReference type="InterPro" id="IPR052399">
    <property type="entry name" value="Phage_Baseplate_Assmbl_Protein"/>
</dbReference>
<dbReference type="InterPro" id="IPR006949">
    <property type="entry name" value="Barrel_Baseplate_J-like"/>
</dbReference>
<comment type="similarity">
    <text evidence="1">Belongs to the Mu gp47/PBSX XkdT family.</text>
</comment>
<keyword evidence="6" id="KW-1185">Reference proteome</keyword>
<dbReference type="InterPro" id="IPR058530">
    <property type="entry name" value="Baseplate_J-like_C"/>
</dbReference>
<dbReference type="InterPro" id="IPR058531">
    <property type="entry name" value="Baseplate_J_M"/>
</dbReference>
<accession>A0A0L0H0C6</accession>